<reference evidence="2 3" key="1">
    <citation type="submission" date="2023-01" db="EMBL/GenBank/DDBJ databases">
        <title>Draft genome sequence of Nocardiopsis sp. RSe5-2 isolated from halophytes.</title>
        <authorList>
            <person name="Duangmal K."/>
            <person name="Chantavorakit T."/>
        </authorList>
    </citation>
    <scope>NUCLEOTIDE SEQUENCE [LARGE SCALE GENOMIC DNA]</scope>
    <source>
        <strain evidence="2 3">RSe5-2</strain>
    </source>
</reference>
<sequence>MADTRGLDAVLRVRERVSAALIELDQSVAHRILQGARLTGTTRARWERAREDLADVWRVFDAYRRTLDRAEAARGDAAALAPLLNGPSVEVEPVRTGTGAGGLLGPAPERITVDAAVRRMSDGFDRAAATVKEADAAWSRLLPELRALEAARGAAAEAAERLGARGAWNRLDAEATAAADAVRTDPLGADPGRLARLRAEAERLLAALREAEPLSRGAEAARAGLEAEVVRAEEAAADARRACDDARAKVGGPPLGTVPDPGALRELLRRFDERCARGAWTGAAEAAADLRARAAESRRRAHAAARGAEDLLERRAELRGRLEAYRMKAARLGGGEDPRLARLRRAAREELWTAPCDLRTATAALDRYRAALAEHERSGGTGP</sequence>
<dbReference type="RefSeq" id="WP_270684476.1">
    <property type="nucleotide sequence ID" value="NZ_JAQFWQ010000013.1"/>
</dbReference>
<accession>A0ABT4U0D0</accession>
<organism evidence="2 3">
    <name type="scientific">Nocardiopsis endophytica</name>
    <dbReference type="NCBI Taxonomy" id="3018445"/>
    <lineage>
        <taxon>Bacteria</taxon>
        <taxon>Bacillati</taxon>
        <taxon>Actinomycetota</taxon>
        <taxon>Actinomycetes</taxon>
        <taxon>Streptosporangiales</taxon>
        <taxon>Nocardiopsidaceae</taxon>
        <taxon>Nocardiopsis</taxon>
    </lineage>
</organism>
<evidence type="ECO:0000313" key="3">
    <source>
        <dbReference type="Proteomes" id="UP001527866"/>
    </source>
</evidence>
<proteinExistence type="predicted"/>
<protein>
    <recommendedName>
        <fullName evidence="4">Response regulator receiver protein</fullName>
    </recommendedName>
</protein>
<evidence type="ECO:0008006" key="4">
    <source>
        <dbReference type="Google" id="ProtNLM"/>
    </source>
</evidence>
<comment type="caution">
    <text evidence="2">The sequence shown here is derived from an EMBL/GenBank/DDBJ whole genome shotgun (WGS) entry which is preliminary data.</text>
</comment>
<gene>
    <name evidence="2" type="ORF">O4J56_06995</name>
</gene>
<name>A0ABT4U0D0_9ACTN</name>
<dbReference type="EMBL" id="JAQFWQ010000013">
    <property type="protein sequence ID" value="MDA2810382.1"/>
    <property type="molecule type" value="Genomic_DNA"/>
</dbReference>
<evidence type="ECO:0000313" key="2">
    <source>
        <dbReference type="EMBL" id="MDA2810382.1"/>
    </source>
</evidence>
<feature type="coiled-coil region" evidence="1">
    <location>
        <begin position="215"/>
        <end position="249"/>
    </location>
</feature>
<evidence type="ECO:0000256" key="1">
    <source>
        <dbReference type="SAM" id="Coils"/>
    </source>
</evidence>
<dbReference type="Proteomes" id="UP001527866">
    <property type="component" value="Unassembled WGS sequence"/>
</dbReference>
<keyword evidence="1" id="KW-0175">Coiled coil</keyword>
<keyword evidence="3" id="KW-1185">Reference proteome</keyword>